<dbReference type="Pfam" id="PF00589">
    <property type="entry name" value="Phage_integrase"/>
    <property type="match status" value="1"/>
</dbReference>
<reference evidence="5 6" key="1">
    <citation type="journal article" date="2008" name="Int. J. Syst. Evol. Microbiol.">
        <title>Description of Roseateles aquatilis sp. nov. and Roseateles terrae sp. nov., in the class Betaproteobacteria, and emended description of the genus Roseateles.</title>
        <authorList>
            <person name="Gomila M."/>
            <person name="Bowien B."/>
            <person name="Falsen E."/>
            <person name="Moore E.R."/>
            <person name="Lalucat J."/>
        </authorList>
    </citation>
    <scope>NUCLEOTIDE SEQUENCE [LARGE SCALE GENOMIC DNA]</scope>
    <source>
        <strain evidence="5 6">CCUG 48205</strain>
    </source>
</reference>
<feature type="domain" description="Tyr recombinase" evidence="4">
    <location>
        <begin position="88"/>
        <end position="302"/>
    </location>
</feature>
<keyword evidence="2" id="KW-0233">DNA recombination</keyword>
<evidence type="ECO:0000256" key="2">
    <source>
        <dbReference type="ARBA" id="ARBA00023172"/>
    </source>
</evidence>
<dbReference type="GO" id="GO:0006310">
    <property type="term" value="P:DNA recombination"/>
    <property type="evidence" value="ECO:0007669"/>
    <property type="project" value="UniProtKB-KW"/>
</dbReference>
<dbReference type="AlphaFoldDB" id="A0A246J8F3"/>
<dbReference type="RefSeq" id="WP_088385738.1">
    <property type="nucleotide sequence ID" value="NZ_NIOF01000006.1"/>
</dbReference>
<keyword evidence="6" id="KW-1185">Reference proteome</keyword>
<evidence type="ECO:0000313" key="6">
    <source>
        <dbReference type="Proteomes" id="UP000197468"/>
    </source>
</evidence>
<proteinExistence type="predicted"/>
<comment type="caution">
    <text evidence="5">The sequence shown here is derived from an EMBL/GenBank/DDBJ whole genome shotgun (WGS) entry which is preliminary data.</text>
</comment>
<dbReference type="GO" id="GO:0015074">
    <property type="term" value="P:DNA integration"/>
    <property type="evidence" value="ECO:0007669"/>
    <property type="project" value="UniProtKB-KW"/>
</dbReference>
<evidence type="ECO:0000259" key="4">
    <source>
        <dbReference type="PROSITE" id="PS51898"/>
    </source>
</evidence>
<dbReference type="GO" id="GO:0003677">
    <property type="term" value="F:DNA binding"/>
    <property type="evidence" value="ECO:0007669"/>
    <property type="project" value="InterPro"/>
</dbReference>
<feature type="region of interest" description="Disordered" evidence="3">
    <location>
        <begin position="145"/>
        <end position="165"/>
    </location>
</feature>
<accession>A0A246J8F3</accession>
<sequence length="302" mass="32848">MQLKTIQQATEILTDVLLRGMSYRAAGARQGVGKSTAERQAKVLVRLVARECGIKGVQDTDISSLALLRNAREEVLKAVKAFDPSCVSTRVRLIKEEDLPAAIRSVRSQSENANRDAALLLLLIATGAKPLEIARLKVCDYIDSEGRPRDPDGQQAEASKGGKRQIPFASQRLQDAMDSYLVERVRRGLGVSGHSCFRGLAPDSSLFLTQDGRPFAVKARGPNDPRPICPVVVAICRRILARAGLQGTTTHALRRQLAQRLITRGASKQRVGELLGISNTRSVGRLLRGRVPTTEELLGDTA</sequence>
<dbReference type="PROSITE" id="PS51898">
    <property type="entry name" value="TYR_RECOMBINASE"/>
    <property type="match status" value="1"/>
</dbReference>
<organism evidence="5 6">
    <name type="scientific">Roseateles aquatilis</name>
    <dbReference type="NCBI Taxonomy" id="431061"/>
    <lineage>
        <taxon>Bacteria</taxon>
        <taxon>Pseudomonadati</taxon>
        <taxon>Pseudomonadota</taxon>
        <taxon>Betaproteobacteria</taxon>
        <taxon>Burkholderiales</taxon>
        <taxon>Sphaerotilaceae</taxon>
        <taxon>Roseateles</taxon>
    </lineage>
</organism>
<name>A0A246J8F3_9BURK</name>
<dbReference type="OrthoDB" id="305957at2"/>
<protein>
    <recommendedName>
        <fullName evidence="4">Tyr recombinase domain-containing protein</fullName>
    </recommendedName>
</protein>
<dbReference type="InterPro" id="IPR050090">
    <property type="entry name" value="Tyrosine_recombinase_XerCD"/>
</dbReference>
<dbReference type="Proteomes" id="UP000197468">
    <property type="component" value="Unassembled WGS sequence"/>
</dbReference>
<keyword evidence="1" id="KW-0229">DNA integration</keyword>
<dbReference type="InterPro" id="IPR002104">
    <property type="entry name" value="Integrase_catalytic"/>
</dbReference>
<gene>
    <name evidence="5" type="ORF">CDN99_15360</name>
</gene>
<evidence type="ECO:0000313" key="5">
    <source>
        <dbReference type="EMBL" id="OWQ88851.1"/>
    </source>
</evidence>
<evidence type="ECO:0000256" key="1">
    <source>
        <dbReference type="ARBA" id="ARBA00022908"/>
    </source>
</evidence>
<evidence type="ECO:0000256" key="3">
    <source>
        <dbReference type="SAM" id="MobiDB-lite"/>
    </source>
</evidence>
<dbReference type="PANTHER" id="PTHR30349">
    <property type="entry name" value="PHAGE INTEGRASE-RELATED"/>
    <property type="match status" value="1"/>
</dbReference>
<dbReference type="InterPro" id="IPR011010">
    <property type="entry name" value="DNA_brk_join_enz"/>
</dbReference>
<dbReference type="EMBL" id="NIOF01000006">
    <property type="protein sequence ID" value="OWQ88851.1"/>
    <property type="molecule type" value="Genomic_DNA"/>
</dbReference>
<dbReference type="Gene3D" id="1.10.443.10">
    <property type="entry name" value="Intergrase catalytic core"/>
    <property type="match status" value="1"/>
</dbReference>
<dbReference type="InterPro" id="IPR013762">
    <property type="entry name" value="Integrase-like_cat_sf"/>
</dbReference>
<dbReference type="SUPFAM" id="SSF56349">
    <property type="entry name" value="DNA breaking-rejoining enzymes"/>
    <property type="match status" value="1"/>
</dbReference>